<dbReference type="InterPro" id="IPR018356">
    <property type="entry name" value="Tscrpt_reg_HTH_DeoR_CS"/>
</dbReference>
<dbReference type="Pfam" id="PF25583">
    <property type="entry name" value="WCX"/>
    <property type="match status" value="1"/>
</dbReference>
<dbReference type="GO" id="GO:0003700">
    <property type="term" value="F:DNA-binding transcription factor activity"/>
    <property type="evidence" value="ECO:0007669"/>
    <property type="project" value="InterPro"/>
</dbReference>
<dbReference type="PROSITE" id="PS51000">
    <property type="entry name" value="HTH_DEOR_2"/>
    <property type="match status" value="1"/>
</dbReference>
<evidence type="ECO:0000313" key="5">
    <source>
        <dbReference type="EMBL" id="MBC2890037.1"/>
    </source>
</evidence>
<dbReference type="Gene3D" id="1.10.10.10">
    <property type="entry name" value="Winged helix-like DNA-binding domain superfamily/Winged helix DNA-binding domain"/>
    <property type="match status" value="1"/>
</dbReference>
<evidence type="ECO:0000256" key="1">
    <source>
        <dbReference type="ARBA" id="ARBA00023015"/>
    </source>
</evidence>
<dbReference type="InterPro" id="IPR026881">
    <property type="entry name" value="WYL_dom"/>
</dbReference>
<gene>
    <name evidence="5" type="ORF">H7313_11900</name>
</gene>
<keyword evidence="6" id="KW-1185">Reference proteome</keyword>
<dbReference type="PIRSF" id="PIRSF016838">
    <property type="entry name" value="PafC"/>
    <property type="match status" value="1"/>
</dbReference>
<comment type="caution">
    <text evidence="5">The sequence shown here is derived from an EMBL/GenBank/DDBJ whole genome shotgun (WGS) entry which is preliminary data.</text>
</comment>
<keyword evidence="2" id="KW-0238">DNA-binding</keyword>
<dbReference type="PROSITE" id="PS52050">
    <property type="entry name" value="WYL"/>
    <property type="match status" value="1"/>
</dbReference>
<keyword evidence="3" id="KW-0804">Transcription</keyword>
<dbReference type="InterPro" id="IPR036388">
    <property type="entry name" value="WH-like_DNA-bd_sf"/>
</dbReference>
<dbReference type="PANTHER" id="PTHR34580:SF1">
    <property type="entry name" value="PROTEIN PAFC"/>
    <property type="match status" value="1"/>
</dbReference>
<dbReference type="InterPro" id="IPR013196">
    <property type="entry name" value="HTH_11"/>
</dbReference>
<dbReference type="InterPro" id="IPR051534">
    <property type="entry name" value="CBASS_pafABC_assoc_protein"/>
</dbReference>
<name>A0A842JED0_9ACTN</name>
<dbReference type="Pfam" id="PF13280">
    <property type="entry name" value="WYL"/>
    <property type="match status" value="1"/>
</dbReference>
<evidence type="ECO:0000259" key="4">
    <source>
        <dbReference type="PROSITE" id="PS51000"/>
    </source>
</evidence>
<dbReference type="GO" id="GO:0003677">
    <property type="term" value="F:DNA binding"/>
    <property type="evidence" value="ECO:0007669"/>
    <property type="project" value="UniProtKB-KW"/>
</dbReference>
<dbReference type="Pfam" id="PF08279">
    <property type="entry name" value="HTH_11"/>
    <property type="match status" value="1"/>
</dbReference>
<dbReference type="Proteomes" id="UP000587396">
    <property type="component" value="Unassembled WGS sequence"/>
</dbReference>
<dbReference type="InterPro" id="IPR028349">
    <property type="entry name" value="PafC-like"/>
</dbReference>
<keyword evidence="1" id="KW-0805">Transcription regulation</keyword>
<dbReference type="InterPro" id="IPR001034">
    <property type="entry name" value="DeoR_HTH"/>
</dbReference>
<organism evidence="5 6">
    <name type="scientific">Gordonibacter massiliensis</name>
    <name type="common">ex Traore et al. 2017</name>
    <dbReference type="NCBI Taxonomy" id="1841863"/>
    <lineage>
        <taxon>Bacteria</taxon>
        <taxon>Bacillati</taxon>
        <taxon>Actinomycetota</taxon>
        <taxon>Coriobacteriia</taxon>
        <taxon>Eggerthellales</taxon>
        <taxon>Eggerthellaceae</taxon>
        <taxon>Gordonibacter</taxon>
    </lineage>
</organism>
<dbReference type="PROSITE" id="PS00894">
    <property type="entry name" value="HTH_DEOR_1"/>
    <property type="match status" value="1"/>
</dbReference>
<evidence type="ECO:0000313" key="6">
    <source>
        <dbReference type="Proteomes" id="UP000587396"/>
    </source>
</evidence>
<dbReference type="InterPro" id="IPR036390">
    <property type="entry name" value="WH_DNA-bd_sf"/>
</dbReference>
<feature type="domain" description="HTH deoR-type" evidence="4">
    <location>
        <begin position="2"/>
        <end position="60"/>
    </location>
</feature>
<evidence type="ECO:0000256" key="3">
    <source>
        <dbReference type="ARBA" id="ARBA00023163"/>
    </source>
</evidence>
<dbReference type="EMBL" id="JACMSE010000009">
    <property type="protein sequence ID" value="MBC2890037.1"/>
    <property type="molecule type" value="Genomic_DNA"/>
</dbReference>
<dbReference type="InterPro" id="IPR057727">
    <property type="entry name" value="WCX_dom"/>
</dbReference>
<dbReference type="RefSeq" id="WP_185905792.1">
    <property type="nucleotide sequence ID" value="NZ_JACMSE010000009.1"/>
</dbReference>
<sequence>MQPQRLFEIVYLLMERSPRPAGELAARLEVSERTVRRDVDALSAAGVPVYMTRGKGGGVHLMDGYVLDRSVLSEREQDDIMAALSALNRTGAAGVASDETAARLGRLFQRENVNWLDMDFSFWGAPPNYRAAFDTIRDAAIGRHPLSFAYFDAAGNRTERTVEPAQLMFKESSWYLRAWCRERNAWRLFKLFRIDWETLRALPETFQARELPALDEGGHMTGADRLVMRFAAQAEARVREEFAPETITREADGSWRVTLACDITERTRYYLLSFGPLLEVLEPPDIRAWLREQAAAVARTYASDDLPSSSASSSPAADR</sequence>
<dbReference type="AlphaFoldDB" id="A0A842JED0"/>
<dbReference type="PANTHER" id="PTHR34580">
    <property type="match status" value="1"/>
</dbReference>
<evidence type="ECO:0000256" key="2">
    <source>
        <dbReference type="ARBA" id="ARBA00023125"/>
    </source>
</evidence>
<reference evidence="5 6" key="1">
    <citation type="submission" date="2020-08" db="EMBL/GenBank/DDBJ databases">
        <authorList>
            <person name="Liu C."/>
            <person name="Sun Q."/>
        </authorList>
    </citation>
    <scope>NUCLEOTIDE SEQUENCE [LARGE SCALE GENOMIC DNA]</scope>
    <source>
        <strain evidence="5 6">N22</strain>
    </source>
</reference>
<proteinExistence type="predicted"/>
<protein>
    <submittedName>
        <fullName evidence="5">YafY family transcriptional regulator</fullName>
    </submittedName>
</protein>
<dbReference type="SUPFAM" id="SSF46785">
    <property type="entry name" value="Winged helix' DNA-binding domain"/>
    <property type="match status" value="1"/>
</dbReference>
<accession>A0A842JED0</accession>